<reference evidence="2 3" key="1">
    <citation type="submission" date="2018-05" db="EMBL/GenBank/DDBJ databases">
        <title>Complete genome sequence of Arcticibacterium luteifluviistationis SM1504T, a cytophagaceae bacterium isolated from Arctic surface seawater.</title>
        <authorList>
            <person name="Li Y."/>
            <person name="Qin Q.-L."/>
        </authorList>
    </citation>
    <scope>NUCLEOTIDE SEQUENCE [LARGE SCALE GENOMIC DNA]</scope>
    <source>
        <strain evidence="2 3">SM1504</strain>
    </source>
</reference>
<dbReference type="KEGG" id="als:DJ013_15530"/>
<keyword evidence="1" id="KW-0732">Signal</keyword>
<evidence type="ECO:0000256" key="1">
    <source>
        <dbReference type="SAM" id="SignalP"/>
    </source>
</evidence>
<dbReference type="EMBL" id="CP029480">
    <property type="protein sequence ID" value="AWV99497.1"/>
    <property type="molecule type" value="Genomic_DNA"/>
</dbReference>
<gene>
    <name evidence="2" type="ORF">DJ013_15530</name>
</gene>
<evidence type="ECO:0008006" key="4">
    <source>
        <dbReference type="Google" id="ProtNLM"/>
    </source>
</evidence>
<organism evidence="2 3">
    <name type="scientific">Arcticibacterium luteifluviistationis</name>
    <dbReference type="NCBI Taxonomy" id="1784714"/>
    <lineage>
        <taxon>Bacteria</taxon>
        <taxon>Pseudomonadati</taxon>
        <taxon>Bacteroidota</taxon>
        <taxon>Cytophagia</taxon>
        <taxon>Cytophagales</taxon>
        <taxon>Leadbetterellaceae</taxon>
        <taxon>Arcticibacterium</taxon>
    </lineage>
</organism>
<proteinExistence type="predicted"/>
<feature type="signal peptide" evidence="1">
    <location>
        <begin position="1"/>
        <end position="23"/>
    </location>
</feature>
<accession>A0A2Z4GEE9</accession>
<dbReference type="OrthoDB" id="964920at2"/>
<dbReference type="AlphaFoldDB" id="A0A2Z4GEE9"/>
<feature type="chain" id="PRO_5016340572" description="Secretion system C-terminal sorting domain-containing protein" evidence="1">
    <location>
        <begin position="24"/>
        <end position="127"/>
    </location>
</feature>
<keyword evidence="3" id="KW-1185">Reference proteome</keyword>
<dbReference type="RefSeq" id="WP_111372865.1">
    <property type="nucleotide sequence ID" value="NZ_CP029480.1"/>
</dbReference>
<name>A0A2Z4GEE9_9BACT</name>
<evidence type="ECO:0000313" key="3">
    <source>
        <dbReference type="Proteomes" id="UP000249873"/>
    </source>
</evidence>
<sequence>MKKQFKTIALALFATTLSFAALANTENPKAEKAKTFDVGMYYNYNTGTIKTFFEKQKGDYLQITFLDNEGNELSQSFLTKKQETGRVNFDINTLPNGTYKIKVSNGKEEIIQPVNISQPSPVKIVKF</sequence>
<evidence type="ECO:0000313" key="2">
    <source>
        <dbReference type="EMBL" id="AWV99497.1"/>
    </source>
</evidence>
<dbReference type="Proteomes" id="UP000249873">
    <property type="component" value="Chromosome"/>
</dbReference>
<protein>
    <recommendedName>
        <fullName evidence="4">Secretion system C-terminal sorting domain-containing protein</fullName>
    </recommendedName>
</protein>